<dbReference type="InterPro" id="IPR052163">
    <property type="entry name" value="DGC-Regulatory_Protein"/>
</dbReference>
<dbReference type="CDD" id="cd00130">
    <property type="entry name" value="PAS"/>
    <property type="match status" value="1"/>
</dbReference>
<dbReference type="InterPro" id="IPR007892">
    <property type="entry name" value="CHASE4"/>
</dbReference>
<dbReference type="InterPro" id="IPR000160">
    <property type="entry name" value="GGDEF_dom"/>
</dbReference>
<keyword evidence="3" id="KW-0812">Transmembrane</keyword>
<keyword evidence="9" id="KW-1185">Reference proteome</keyword>
<dbReference type="RefSeq" id="WP_369288507.1">
    <property type="nucleotide sequence ID" value="NZ_JBFTEG010000013.1"/>
</dbReference>
<dbReference type="InterPro" id="IPR013656">
    <property type="entry name" value="PAS_4"/>
</dbReference>
<dbReference type="InterPro" id="IPR000014">
    <property type="entry name" value="PAS"/>
</dbReference>
<feature type="domain" description="PAC" evidence="5">
    <location>
        <begin position="431"/>
        <end position="483"/>
    </location>
</feature>
<dbReference type="Gene3D" id="3.30.450.20">
    <property type="entry name" value="PAS domain"/>
    <property type="match status" value="1"/>
</dbReference>
<dbReference type="Proteomes" id="UP001560296">
    <property type="component" value="Unassembled WGS sequence"/>
</dbReference>
<sequence>MTLRNRLLWLFAPLLLLTLLVVYALSERILLQRFDQQDEQALFGEARQLNLYLDTELLRHLNIVRSYALWDDSYAFVQHPEGGFLREQLETDALINQAFDFVLFLTPQMQVVGELWPLQQPSVGAPPPDRASLRDALVQRSRQLHRLDSDSEPRHFHQQLLMLDATPTLLLSHAIINSQGTSKPVGTLVAGYFIKGQRLQQLQQRTQAKLLLQPAESSGAGWQPLPSAKGETSSGALMSPRSLPEAGLQRVQLLFPNSSEEAELQIAVTLPRRFYQEGQHAIRFFLGTALLVALCAMLVVYLGLEFWVLQRIERLQQEVAAIGHDAHLPRLSDPGNDELGRLSTALNQMLERLEQSEARDRAILDSIQDGYFELDTRGRILTVNRALGPLLGYSSEQLIGRTLKDILSAEEVARASRQFSRARDADAGDTAAFIAPLQRGNGIIGHFETRVSPIHDADGAVVGYRGILRDISDQVAYQNQLLDMALRDPLTGLCNRKAFTEQLSANLQRARQQGGILALLYLDLDRFKEVNDSFGHAIGDALLIAVAERLRNCLRQADRLYRLGGDEFTVLMPSGNQEAAEKLAERLLAALVSPFELDGNRIDFVSPSIGIALFPEHASEAEALIKAADSAMYQAKQQRNRACVYRADQASRQR</sequence>
<dbReference type="Gene3D" id="6.10.340.10">
    <property type="match status" value="1"/>
</dbReference>
<dbReference type="Gene3D" id="3.30.70.270">
    <property type="match status" value="1"/>
</dbReference>
<dbReference type="InterPro" id="IPR000700">
    <property type="entry name" value="PAS-assoc_C"/>
</dbReference>
<dbReference type="NCBIfam" id="TIGR00254">
    <property type="entry name" value="GGDEF"/>
    <property type="match status" value="1"/>
</dbReference>
<dbReference type="InterPro" id="IPR043128">
    <property type="entry name" value="Rev_trsase/Diguanyl_cyclase"/>
</dbReference>
<feature type="domain" description="GGDEF" evidence="7">
    <location>
        <begin position="515"/>
        <end position="647"/>
    </location>
</feature>
<evidence type="ECO:0000256" key="3">
    <source>
        <dbReference type="SAM" id="Phobius"/>
    </source>
</evidence>
<proteinExistence type="predicted"/>
<dbReference type="CDD" id="cd01949">
    <property type="entry name" value="GGDEF"/>
    <property type="match status" value="1"/>
</dbReference>
<evidence type="ECO:0000313" key="9">
    <source>
        <dbReference type="Proteomes" id="UP001560296"/>
    </source>
</evidence>
<dbReference type="PROSITE" id="PS50112">
    <property type="entry name" value="PAS"/>
    <property type="match status" value="1"/>
</dbReference>
<feature type="domain" description="HAMP" evidence="6">
    <location>
        <begin position="306"/>
        <end position="358"/>
    </location>
</feature>
<dbReference type="CDD" id="cd06225">
    <property type="entry name" value="HAMP"/>
    <property type="match status" value="1"/>
</dbReference>
<evidence type="ECO:0000259" key="5">
    <source>
        <dbReference type="PROSITE" id="PS50113"/>
    </source>
</evidence>
<organism evidence="8 9">
    <name type="scientific">Pseudomonas zhanjiangensis</name>
    <dbReference type="NCBI Taxonomy" id="3239015"/>
    <lineage>
        <taxon>Bacteria</taxon>
        <taxon>Pseudomonadati</taxon>
        <taxon>Pseudomonadota</taxon>
        <taxon>Gammaproteobacteria</taxon>
        <taxon>Pseudomonadales</taxon>
        <taxon>Pseudomonadaceae</taxon>
        <taxon>Pseudomonas</taxon>
    </lineage>
</organism>
<feature type="domain" description="PAS" evidence="4">
    <location>
        <begin position="356"/>
        <end position="426"/>
    </location>
</feature>
<protein>
    <submittedName>
        <fullName evidence="8">Diguanylate cyclase</fullName>
        <ecNumber evidence="8">2.7.7.65</ecNumber>
    </submittedName>
</protein>
<keyword evidence="8" id="KW-0548">Nucleotidyltransferase</keyword>
<reference evidence="8 9" key="1">
    <citation type="submission" date="2024-07" db="EMBL/GenBank/DDBJ databases">
        <authorList>
            <person name="Li M."/>
        </authorList>
    </citation>
    <scope>NUCLEOTIDE SEQUENCE [LARGE SCALE GENOMIC DNA]</scope>
    <source>
        <strain evidence="8 9">25A3E</strain>
    </source>
</reference>
<keyword evidence="1" id="KW-0418">Kinase</keyword>
<dbReference type="Pfam" id="PF00672">
    <property type="entry name" value="HAMP"/>
    <property type="match status" value="1"/>
</dbReference>
<dbReference type="Pfam" id="PF08448">
    <property type="entry name" value="PAS_4"/>
    <property type="match status" value="1"/>
</dbReference>
<dbReference type="PROSITE" id="PS50885">
    <property type="entry name" value="HAMP"/>
    <property type="match status" value="1"/>
</dbReference>
<dbReference type="NCBIfam" id="TIGR00229">
    <property type="entry name" value="sensory_box"/>
    <property type="match status" value="1"/>
</dbReference>
<dbReference type="InterPro" id="IPR003660">
    <property type="entry name" value="HAMP_dom"/>
</dbReference>
<accession>A0ABV3YW56</accession>
<dbReference type="InterPro" id="IPR029787">
    <property type="entry name" value="Nucleotide_cyclase"/>
</dbReference>
<evidence type="ECO:0000256" key="1">
    <source>
        <dbReference type="ARBA" id="ARBA00022777"/>
    </source>
</evidence>
<keyword evidence="3" id="KW-0472">Membrane</keyword>
<comment type="caution">
    <text evidence="8">The sequence shown here is derived from an EMBL/GenBank/DDBJ whole genome shotgun (WGS) entry which is preliminary data.</text>
</comment>
<evidence type="ECO:0000313" key="8">
    <source>
        <dbReference type="EMBL" id="MEX6503563.1"/>
    </source>
</evidence>
<dbReference type="Pfam" id="PF05228">
    <property type="entry name" value="CHASE4"/>
    <property type="match status" value="1"/>
</dbReference>
<evidence type="ECO:0000256" key="2">
    <source>
        <dbReference type="SAM" id="MobiDB-lite"/>
    </source>
</evidence>
<dbReference type="SUPFAM" id="SSF55785">
    <property type="entry name" value="PYP-like sensor domain (PAS domain)"/>
    <property type="match status" value="1"/>
</dbReference>
<feature type="region of interest" description="Disordered" evidence="2">
    <location>
        <begin position="217"/>
        <end position="239"/>
    </location>
</feature>
<dbReference type="PANTHER" id="PTHR46663:SF4">
    <property type="entry name" value="DIGUANYLATE CYCLASE DGCT-RELATED"/>
    <property type="match status" value="1"/>
</dbReference>
<dbReference type="SMART" id="SM00091">
    <property type="entry name" value="PAS"/>
    <property type="match status" value="1"/>
</dbReference>
<dbReference type="GO" id="GO:0052621">
    <property type="term" value="F:diguanylate cyclase activity"/>
    <property type="evidence" value="ECO:0007669"/>
    <property type="project" value="UniProtKB-EC"/>
</dbReference>
<dbReference type="EC" id="2.7.7.65" evidence="8"/>
<evidence type="ECO:0000259" key="4">
    <source>
        <dbReference type="PROSITE" id="PS50112"/>
    </source>
</evidence>
<evidence type="ECO:0000259" key="6">
    <source>
        <dbReference type="PROSITE" id="PS50885"/>
    </source>
</evidence>
<name>A0ABV3YW56_9PSED</name>
<dbReference type="Pfam" id="PF00990">
    <property type="entry name" value="GGDEF"/>
    <property type="match status" value="1"/>
</dbReference>
<dbReference type="EMBL" id="JBFTEG010000013">
    <property type="protein sequence ID" value="MEX6503563.1"/>
    <property type="molecule type" value="Genomic_DNA"/>
</dbReference>
<keyword evidence="8" id="KW-0808">Transferase</keyword>
<evidence type="ECO:0000259" key="7">
    <source>
        <dbReference type="PROSITE" id="PS50887"/>
    </source>
</evidence>
<dbReference type="PROSITE" id="PS50113">
    <property type="entry name" value="PAC"/>
    <property type="match status" value="1"/>
</dbReference>
<dbReference type="SMART" id="SM00086">
    <property type="entry name" value="PAC"/>
    <property type="match status" value="1"/>
</dbReference>
<keyword evidence="3" id="KW-1133">Transmembrane helix</keyword>
<gene>
    <name evidence="8" type="ORF">AB5S05_15985</name>
</gene>
<dbReference type="PANTHER" id="PTHR46663">
    <property type="entry name" value="DIGUANYLATE CYCLASE DGCT-RELATED"/>
    <property type="match status" value="1"/>
</dbReference>
<dbReference type="InterPro" id="IPR001610">
    <property type="entry name" value="PAC"/>
</dbReference>
<dbReference type="SUPFAM" id="SSF55073">
    <property type="entry name" value="Nucleotide cyclase"/>
    <property type="match status" value="1"/>
</dbReference>
<dbReference type="SMART" id="SM00267">
    <property type="entry name" value="GGDEF"/>
    <property type="match status" value="1"/>
</dbReference>
<dbReference type="PROSITE" id="PS50887">
    <property type="entry name" value="GGDEF"/>
    <property type="match status" value="1"/>
</dbReference>
<dbReference type="InterPro" id="IPR035965">
    <property type="entry name" value="PAS-like_dom_sf"/>
</dbReference>
<feature type="transmembrane region" description="Helical" evidence="3">
    <location>
        <begin position="281"/>
        <end position="304"/>
    </location>
</feature>
<dbReference type="SMART" id="SM00304">
    <property type="entry name" value="HAMP"/>
    <property type="match status" value="1"/>
</dbReference>